<dbReference type="PANTHER" id="PTHR42339">
    <property type="entry name" value="HISTONE H1"/>
    <property type="match status" value="1"/>
</dbReference>
<dbReference type="Pfam" id="PF24852">
    <property type="entry name" value="DUF7726"/>
    <property type="match status" value="1"/>
</dbReference>
<dbReference type="AlphaFoldDB" id="A0AAV9V2E8"/>
<name>A0AAV9V2E8_9PEZI</name>
<feature type="domain" description="DUF7726" evidence="2">
    <location>
        <begin position="129"/>
        <end position="210"/>
    </location>
</feature>
<evidence type="ECO:0000259" key="2">
    <source>
        <dbReference type="Pfam" id="PF24852"/>
    </source>
</evidence>
<organism evidence="3 4">
    <name type="scientific">Orbilia brochopaga</name>
    <dbReference type="NCBI Taxonomy" id="3140254"/>
    <lineage>
        <taxon>Eukaryota</taxon>
        <taxon>Fungi</taxon>
        <taxon>Dikarya</taxon>
        <taxon>Ascomycota</taxon>
        <taxon>Pezizomycotina</taxon>
        <taxon>Orbiliomycetes</taxon>
        <taxon>Orbiliales</taxon>
        <taxon>Orbiliaceae</taxon>
        <taxon>Orbilia</taxon>
    </lineage>
</organism>
<comment type="caution">
    <text evidence="3">The sequence shown here is derived from an EMBL/GenBank/DDBJ whole genome shotgun (WGS) entry which is preliminary data.</text>
</comment>
<accession>A0AAV9V2E8</accession>
<proteinExistence type="predicted"/>
<sequence>MSKRKVSGQENVQLPSIAAILNENPAPKRAKTAAASKKTAVPLADISNSPAPITWTAFPVPQLPSLDAVKAVEQPAAAPTGKKAAPKAKAAAKPKAAATAKPAKKNTKAAPLPDNIAAIHLPGEETDTVPVYDTCDVIRRKITTALSGDHTKASLLRALAACTSDPTRAIPATSFQHFMSAKGRTGGSKSRIFYAAYVYFEKLRIAEGKKKTKSRIEMEEAWGDAGMDYMNIGRPILVSNDEDIQIDRYGREVVIRADGSMMHMLGEFSKRPF</sequence>
<evidence type="ECO:0000256" key="1">
    <source>
        <dbReference type="SAM" id="MobiDB-lite"/>
    </source>
</evidence>
<feature type="region of interest" description="Disordered" evidence="1">
    <location>
        <begin position="1"/>
        <end position="41"/>
    </location>
</feature>
<evidence type="ECO:0000313" key="3">
    <source>
        <dbReference type="EMBL" id="KAK6353599.1"/>
    </source>
</evidence>
<evidence type="ECO:0000313" key="4">
    <source>
        <dbReference type="Proteomes" id="UP001375240"/>
    </source>
</evidence>
<protein>
    <recommendedName>
        <fullName evidence="2">DUF7726 domain-containing protein</fullName>
    </recommendedName>
</protein>
<dbReference type="Proteomes" id="UP001375240">
    <property type="component" value="Unassembled WGS sequence"/>
</dbReference>
<dbReference type="EMBL" id="JAVHNQ010000003">
    <property type="protein sequence ID" value="KAK6353599.1"/>
    <property type="molecule type" value="Genomic_DNA"/>
</dbReference>
<keyword evidence="4" id="KW-1185">Reference proteome</keyword>
<gene>
    <name evidence="3" type="ORF">TWF696_005562</name>
</gene>
<feature type="region of interest" description="Disordered" evidence="1">
    <location>
        <begin position="77"/>
        <end position="111"/>
    </location>
</feature>
<dbReference type="PANTHER" id="PTHR42339:SF1">
    <property type="entry name" value="HISTONE H1"/>
    <property type="match status" value="1"/>
</dbReference>
<reference evidence="3 4" key="1">
    <citation type="submission" date="2019-10" db="EMBL/GenBank/DDBJ databases">
        <authorList>
            <person name="Palmer J.M."/>
        </authorList>
    </citation>
    <scope>NUCLEOTIDE SEQUENCE [LARGE SCALE GENOMIC DNA]</scope>
    <source>
        <strain evidence="3 4">TWF696</strain>
    </source>
</reference>
<dbReference type="InterPro" id="IPR056143">
    <property type="entry name" value="DUF7726"/>
</dbReference>